<evidence type="ECO:0000256" key="1">
    <source>
        <dbReference type="ARBA" id="ARBA00022614"/>
    </source>
</evidence>
<evidence type="ECO:0000313" key="7">
    <source>
        <dbReference type="Proteomes" id="UP000594262"/>
    </source>
</evidence>
<feature type="signal peptide" evidence="5">
    <location>
        <begin position="1"/>
        <end position="22"/>
    </location>
</feature>
<evidence type="ECO:0000256" key="4">
    <source>
        <dbReference type="SAM" id="Phobius"/>
    </source>
</evidence>
<evidence type="ECO:0000313" key="6">
    <source>
        <dbReference type="EnsemblMetazoa" id="CLYHEMP020622.1"/>
    </source>
</evidence>
<keyword evidence="1" id="KW-0433">Leucine-rich repeat</keyword>
<protein>
    <recommendedName>
        <fullName evidence="8">Leucine rich repeat containing protein</fullName>
    </recommendedName>
</protein>
<dbReference type="InterPro" id="IPR032675">
    <property type="entry name" value="LRR_dom_sf"/>
</dbReference>
<dbReference type="Pfam" id="PF12799">
    <property type="entry name" value="LRR_4"/>
    <property type="match status" value="1"/>
</dbReference>
<dbReference type="GeneID" id="136822518"/>
<proteinExistence type="predicted"/>
<evidence type="ECO:0008006" key="8">
    <source>
        <dbReference type="Google" id="ProtNLM"/>
    </source>
</evidence>
<keyword evidence="4" id="KW-0472">Membrane</keyword>
<keyword evidence="4" id="KW-0812">Transmembrane</keyword>
<accession>A0A7M6DPN2</accession>
<dbReference type="PANTHER" id="PTHR24369:SF210">
    <property type="entry name" value="CHAOPTIN-RELATED"/>
    <property type="match status" value="1"/>
</dbReference>
<dbReference type="InterPro" id="IPR003591">
    <property type="entry name" value="Leu-rich_rpt_typical-subtyp"/>
</dbReference>
<dbReference type="Pfam" id="PF00560">
    <property type="entry name" value="LRR_1"/>
    <property type="match status" value="1"/>
</dbReference>
<dbReference type="Proteomes" id="UP000594262">
    <property type="component" value="Unplaced"/>
</dbReference>
<dbReference type="InterPro" id="IPR050541">
    <property type="entry name" value="LRR_TM_domain-containing"/>
</dbReference>
<dbReference type="InterPro" id="IPR025875">
    <property type="entry name" value="Leu-rich_rpt_4"/>
</dbReference>
<dbReference type="Pfam" id="PF13855">
    <property type="entry name" value="LRR_8"/>
    <property type="match status" value="1"/>
</dbReference>
<dbReference type="RefSeq" id="XP_066934885.1">
    <property type="nucleotide sequence ID" value="XM_067078784.1"/>
</dbReference>
<evidence type="ECO:0000256" key="5">
    <source>
        <dbReference type="SAM" id="SignalP"/>
    </source>
</evidence>
<dbReference type="Gene3D" id="3.80.10.10">
    <property type="entry name" value="Ribonuclease Inhibitor"/>
    <property type="match status" value="4"/>
</dbReference>
<feature type="chain" id="PRO_5029632286" description="Leucine rich repeat containing protein" evidence="5">
    <location>
        <begin position="23"/>
        <end position="848"/>
    </location>
</feature>
<keyword evidence="2 5" id="KW-0732">Signal</keyword>
<dbReference type="SUPFAM" id="SSF52058">
    <property type="entry name" value="L domain-like"/>
    <property type="match status" value="3"/>
</dbReference>
<evidence type="ECO:0000256" key="2">
    <source>
        <dbReference type="ARBA" id="ARBA00022729"/>
    </source>
</evidence>
<dbReference type="PANTHER" id="PTHR24369">
    <property type="entry name" value="ANTIGEN BSP, PUTATIVE-RELATED"/>
    <property type="match status" value="1"/>
</dbReference>
<feature type="transmembrane region" description="Helical" evidence="4">
    <location>
        <begin position="796"/>
        <end position="814"/>
    </location>
</feature>
<dbReference type="AlphaFoldDB" id="A0A7M6DPN2"/>
<dbReference type="SMART" id="SM00364">
    <property type="entry name" value="LRR_BAC"/>
    <property type="match status" value="6"/>
</dbReference>
<dbReference type="GO" id="GO:0005886">
    <property type="term" value="C:plasma membrane"/>
    <property type="evidence" value="ECO:0007669"/>
    <property type="project" value="TreeGrafter"/>
</dbReference>
<dbReference type="InterPro" id="IPR001611">
    <property type="entry name" value="Leu-rich_rpt"/>
</dbReference>
<dbReference type="PROSITE" id="PS51450">
    <property type="entry name" value="LRR"/>
    <property type="match status" value="3"/>
</dbReference>
<keyword evidence="4" id="KW-1133">Transmembrane helix</keyword>
<dbReference type="SMART" id="SM00369">
    <property type="entry name" value="LRR_TYP"/>
    <property type="match status" value="9"/>
</dbReference>
<sequence>MIFGYQLIFIAFMASILPIIQCCPPSCRCVETTTTLDIDCSNIGLTEILNLSPNVTRLSLNGNKIQSLAILKTMSFPRLEFLELSNNPIRDVPVFAFKGIPSLKELIITTDTIVESSFDGLELESLTLIGVKMETLPARFLDSSRDTLKALTVQNTEIEELKFDFPNLETLILTGNHLTTFVFDGETPNLKDVTLSKNKFKQIQCIQPLQNVTYLDVSYNQLRNLTEDFSRCFSNLTDVKLQNNALSTLPIGFFSSLQNTLQSIDLSHNPLTTLSTDELRLMLKLKELRLQNMGSIDIDLSPMENWEKFVAEKGLILDLSYNTKLKSYQIPRNIKLDKLIFTNSELKTFPILNHKHGDIVHIEIQMNNLEKLIIARPVAHLNASHNKIRFINISYEWTKIDILDVGHNLIESTRNIHIYPNTYLKYVNLTFNKLKQIHPFYQAPPDIRGKYGYKISPIRMDFSYNSISSINRSAFFGLQPMVSLKLNNNNITSLPDDLLLQQPHLNKLDLNHNKLQQVPTELLRTIKLLSYLLLKDNQINQILPTDLQGLFRLLSLDLSSNYNLSKLPSNFLSRNKRLRRFSIFNTSIDCTCNLTSILQNIIMTNKRLKYDGHCLDKSTSHLQHLKTIVETSEANPWFCSTDCPTLKCILQNECTQRIDTSMSFNCSCQNLNNNTDSNTIFNFPIFNNPPWIAPARESPFSRNLIFCQTTPCSSDTDFLSRNGTNNSTRRTDPSFRHPESKCRWSLNKESNLQTGILVECSRIPVLTEIFCKPFGFLSTTISPRSKNASFPQTTKAIIGLSVGALFLVGIFAYFGHKWKARRSVTNKLTDTYILTDFDYLNDISSIDG</sequence>
<keyword evidence="3" id="KW-0677">Repeat</keyword>
<keyword evidence="7" id="KW-1185">Reference proteome</keyword>
<dbReference type="OrthoDB" id="676979at2759"/>
<dbReference type="EnsemblMetazoa" id="CLYHEMT020622.1">
    <property type="protein sequence ID" value="CLYHEMP020622.1"/>
    <property type="gene ID" value="CLYHEMG020622"/>
</dbReference>
<name>A0A7M6DPN2_9CNID</name>
<organism evidence="6 7">
    <name type="scientific">Clytia hemisphaerica</name>
    <dbReference type="NCBI Taxonomy" id="252671"/>
    <lineage>
        <taxon>Eukaryota</taxon>
        <taxon>Metazoa</taxon>
        <taxon>Cnidaria</taxon>
        <taxon>Hydrozoa</taxon>
        <taxon>Hydroidolina</taxon>
        <taxon>Leptothecata</taxon>
        <taxon>Obeliida</taxon>
        <taxon>Clytiidae</taxon>
        <taxon>Clytia</taxon>
    </lineage>
</organism>
<reference evidence="6" key="1">
    <citation type="submission" date="2021-01" db="UniProtKB">
        <authorList>
            <consortium name="EnsemblMetazoa"/>
        </authorList>
    </citation>
    <scope>IDENTIFICATION</scope>
</reference>
<evidence type="ECO:0000256" key="3">
    <source>
        <dbReference type="ARBA" id="ARBA00022737"/>
    </source>
</evidence>